<evidence type="ECO:0000256" key="1">
    <source>
        <dbReference type="ARBA" id="ARBA00004571"/>
    </source>
</evidence>
<evidence type="ECO:0000256" key="10">
    <source>
        <dbReference type="SAM" id="SignalP"/>
    </source>
</evidence>
<dbReference type="KEGG" id="hba:Hbal_1483"/>
<dbReference type="SUPFAM" id="SSF56935">
    <property type="entry name" value="Porins"/>
    <property type="match status" value="1"/>
</dbReference>
<keyword evidence="7 8" id="KW-0998">Cell outer membrane</keyword>
<comment type="similarity">
    <text evidence="8 9">Belongs to the TonB-dependent receptor family.</text>
</comment>
<keyword evidence="10" id="KW-0732">Signal</keyword>
<keyword evidence="2 8" id="KW-0813">Transport</keyword>
<proteinExistence type="inferred from homology"/>
<dbReference type="HOGENOM" id="CLU_006935_2_0_5"/>
<feature type="chain" id="PRO_5002972830" evidence="10">
    <location>
        <begin position="23"/>
        <end position="981"/>
    </location>
</feature>
<dbReference type="PANTHER" id="PTHR40980:SF4">
    <property type="entry name" value="TONB-DEPENDENT RECEPTOR-LIKE BETA-BARREL DOMAIN-CONTAINING PROTEIN"/>
    <property type="match status" value="1"/>
</dbReference>
<dbReference type="Gene3D" id="2.170.130.10">
    <property type="entry name" value="TonB-dependent receptor, plug domain"/>
    <property type="match status" value="1"/>
</dbReference>
<dbReference type="Gene3D" id="3.55.50.30">
    <property type="match status" value="1"/>
</dbReference>
<dbReference type="PROSITE" id="PS52016">
    <property type="entry name" value="TONB_DEPENDENT_REC_3"/>
    <property type="match status" value="1"/>
</dbReference>
<dbReference type="EMBL" id="CP001678">
    <property type="protein sequence ID" value="ACT59172.1"/>
    <property type="molecule type" value="Genomic_DNA"/>
</dbReference>
<dbReference type="AlphaFoldDB" id="C6XJ77"/>
<dbReference type="RefSeq" id="WP_015827322.1">
    <property type="nucleotide sequence ID" value="NC_012982.1"/>
</dbReference>
<gene>
    <name evidence="13" type="ordered locus">Hbal_1483</name>
</gene>
<keyword evidence="14" id="KW-1185">Reference proteome</keyword>
<dbReference type="InterPro" id="IPR010104">
    <property type="entry name" value="TonB_rcpt_bac"/>
</dbReference>
<keyword evidence="3 8" id="KW-1134">Transmembrane beta strand</keyword>
<dbReference type="Pfam" id="PF07715">
    <property type="entry name" value="Plug"/>
    <property type="match status" value="1"/>
</dbReference>
<accession>C6XJ77</accession>
<protein>
    <submittedName>
        <fullName evidence="13">TonB-dependent receptor</fullName>
    </submittedName>
</protein>
<dbReference type="STRING" id="582402.Hbal_1483"/>
<dbReference type="PANTHER" id="PTHR40980">
    <property type="entry name" value="PLUG DOMAIN-CONTAINING PROTEIN"/>
    <property type="match status" value="1"/>
</dbReference>
<evidence type="ECO:0000256" key="3">
    <source>
        <dbReference type="ARBA" id="ARBA00022452"/>
    </source>
</evidence>
<evidence type="ECO:0000259" key="12">
    <source>
        <dbReference type="Pfam" id="PF07715"/>
    </source>
</evidence>
<keyword evidence="13" id="KW-0675">Receptor</keyword>
<evidence type="ECO:0000256" key="4">
    <source>
        <dbReference type="ARBA" id="ARBA00022692"/>
    </source>
</evidence>
<dbReference type="eggNOG" id="COG1629">
    <property type="taxonomic scope" value="Bacteria"/>
</dbReference>
<feature type="domain" description="TonB-dependent receptor-like beta-barrel" evidence="11">
    <location>
        <begin position="529"/>
        <end position="947"/>
    </location>
</feature>
<reference evidence="14" key="1">
    <citation type="journal article" date="2011" name="J. Bacteriol.">
        <title>Genome sequences of eight morphologically diverse alphaproteobacteria.</title>
        <authorList>
            <consortium name="US DOE Joint Genome Institute"/>
            <person name="Brown P.J."/>
            <person name="Kysela D.T."/>
            <person name="Buechlein A."/>
            <person name="Hemmerich C."/>
            <person name="Brun Y.V."/>
        </authorList>
    </citation>
    <scope>NUCLEOTIDE SEQUENCE [LARGE SCALE GENOMIC DNA]</scope>
    <source>
        <strain evidence="14">ATCC 49814 / DSM 5838 / IFAM 1418</strain>
    </source>
</reference>
<dbReference type="InterPro" id="IPR037066">
    <property type="entry name" value="Plug_dom_sf"/>
</dbReference>
<comment type="subcellular location">
    <subcellularLocation>
        <location evidence="1 8">Cell outer membrane</location>
        <topology evidence="1 8">Multi-pass membrane protein</topology>
    </subcellularLocation>
</comment>
<dbReference type="InterPro" id="IPR036942">
    <property type="entry name" value="Beta-barrel_TonB_sf"/>
</dbReference>
<dbReference type="InterPro" id="IPR039426">
    <property type="entry name" value="TonB-dep_rcpt-like"/>
</dbReference>
<sequence length="981" mass="109379">MFRNLFLAASVVCINVVLPAHAEDSVWLDLKPDLLSDQLLEIAKIYDVDVVFRNKDTAHKTNGYVVGQFTTQEALEAALSGSQLRFHQDKLGSYIIEAISIDSKENSAPRLPSEILANKGNDQSSAIALTGLDPLVLDTVLLKGSMLSNIRSLKNKRLSDTITESVFSDELGQIPSNNIGESINRLPGVSMLVEKGEGRYFQIRGINPTLNNITLNGTNIGSPETESGGRQAPLDMIASGVVDGVVIRKVRTPDMDGQGIGGTLDVETKSPFDRSSHFDGQVSAKYGFEEISALENSYGGSDPFALETTLSAKSRDQKWGMLLSGAMSEREYVASGIYQDDWSQITSETGDQTGAIPNLIKNNYYVIGRKRRNLNSVLEYRPNDTNRFYATTFWARWEEFQHRNRYEEVLGQELSFTTPTTGEVENVAANLNLRLEEPKKTIFSIAGGGEHHLDNLVLSYKLNSNQNQISEPNVFWKFATDPILGPESFIIDAKGIVHLTPQEEALDRQSPTYFKLETLDRLESEMKETSSSFRGDLEWFSSANTSLKTGIKYRSTHRERDFSEPVYLSGISQLNLATSSNFTHSAFENCNKSLCAPNILLDINALEAFYADTSNSLYFQLDEEGEFQAEFSSDYMVEEDVFALYLMGKKAISFVDIIAGLRIESTQVETSGYLLSDGAAKLIKQNDNYTNWLPSLIATWNLHHNLLVRTSVSRAIGRPDYTDIAPRSYLYENEAGEVLQIGNPDLSARVSWNYDASFEWYPNDLSLLYVNVFHKDISDDIVEVSQTIAGEDNIRSELNVRGLDIISDAQISGLDNLQIQSFINAGSSRLTGIELGLNTRLDSVLPSLFRGFSIAANATILDGETIIDGQSFPLLNQADHTYALSFLYQNKKTDASISYAYNDSYLTRFDHDNPNDNLSQGEFGRWDAKLSYTFNDGVKLFLEGVNLNNEPTTEFQGSRESWNTEHEYVGRTVYLGLSYGF</sequence>
<evidence type="ECO:0000313" key="13">
    <source>
        <dbReference type="EMBL" id="ACT59172.1"/>
    </source>
</evidence>
<keyword evidence="5 9" id="KW-0798">TonB box</keyword>
<dbReference type="Proteomes" id="UP000002745">
    <property type="component" value="Chromosome"/>
</dbReference>
<keyword evidence="6 8" id="KW-0472">Membrane</keyword>
<evidence type="ECO:0000256" key="6">
    <source>
        <dbReference type="ARBA" id="ARBA00023136"/>
    </source>
</evidence>
<dbReference type="InterPro" id="IPR012910">
    <property type="entry name" value="Plug_dom"/>
</dbReference>
<feature type="domain" description="TonB-dependent receptor plug" evidence="12">
    <location>
        <begin position="162"/>
        <end position="263"/>
    </location>
</feature>
<evidence type="ECO:0000259" key="11">
    <source>
        <dbReference type="Pfam" id="PF00593"/>
    </source>
</evidence>
<evidence type="ECO:0000256" key="2">
    <source>
        <dbReference type="ARBA" id="ARBA00022448"/>
    </source>
</evidence>
<evidence type="ECO:0000256" key="5">
    <source>
        <dbReference type="ARBA" id="ARBA00023077"/>
    </source>
</evidence>
<evidence type="ECO:0000256" key="7">
    <source>
        <dbReference type="ARBA" id="ARBA00023237"/>
    </source>
</evidence>
<name>C6XJ77_HIRBI</name>
<dbReference type="Pfam" id="PF00593">
    <property type="entry name" value="TonB_dep_Rec_b-barrel"/>
    <property type="match status" value="1"/>
</dbReference>
<dbReference type="GO" id="GO:0009279">
    <property type="term" value="C:cell outer membrane"/>
    <property type="evidence" value="ECO:0007669"/>
    <property type="project" value="UniProtKB-SubCell"/>
</dbReference>
<organism evidence="13 14">
    <name type="scientific">Hirschia baltica (strain ATCC 49814 / DSM 5838 / IFAM 1418)</name>
    <dbReference type="NCBI Taxonomy" id="582402"/>
    <lineage>
        <taxon>Bacteria</taxon>
        <taxon>Pseudomonadati</taxon>
        <taxon>Pseudomonadota</taxon>
        <taxon>Alphaproteobacteria</taxon>
        <taxon>Hyphomonadales</taxon>
        <taxon>Hyphomonadaceae</taxon>
        <taxon>Hirschia</taxon>
    </lineage>
</organism>
<dbReference type="OrthoDB" id="5476657at2"/>
<feature type="signal peptide" evidence="10">
    <location>
        <begin position="1"/>
        <end position="22"/>
    </location>
</feature>
<dbReference type="Gene3D" id="2.40.170.20">
    <property type="entry name" value="TonB-dependent receptor, beta-barrel domain"/>
    <property type="match status" value="1"/>
</dbReference>
<evidence type="ECO:0000256" key="9">
    <source>
        <dbReference type="RuleBase" id="RU003357"/>
    </source>
</evidence>
<dbReference type="NCBIfam" id="TIGR01782">
    <property type="entry name" value="TonB-Xanth-Caul"/>
    <property type="match status" value="1"/>
</dbReference>
<keyword evidence="4 8" id="KW-0812">Transmembrane</keyword>
<dbReference type="eggNOG" id="COG4771">
    <property type="taxonomic scope" value="Bacteria"/>
</dbReference>
<evidence type="ECO:0000313" key="14">
    <source>
        <dbReference type="Proteomes" id="UP000002745"/>
    </source>
</evidence>
<evidence type="ECO:0000256" key="8">
    <source>
        <dbReference type="PROSITE-ProRule" id="PRU01360"/>
    </source>
</evidence>
<dbReference type="InterPro" id="IPR000531">
    <property type="entry name" value="Beta-barrel_TonB"/>
</dbReference>